<dbReference type="AlphaFoldDB" id="A0AAP0ITA5"/>
<protein>
    <submittedName>
        <fullName evidence="2">Uncharacterized protein</fullName>
    </submittedName>
</protein>
<accession>A0AAP0ITA5</accession>
<evidence type="ECO:0000313" key="2">
    <source>
        <dbReference type="EMBL" id="KAK9121392.1"/>
    </source>
</evidence>
<sequence length="57" mass="6753">MPMHKDDGKKDYFLVASAFYHHCSFVFLFLLFQLVCVGFFSLIIRIQVYVIKVYKSV</sequence>
<keyword evidence="1" id="KW-1133">Transmembrane helix</keyword>
<keyword evidence="1" id="KW-0472">Membrane</keyword>
<reference evidence="2 3" key="1">
    <citation type="submission" date="2024-01" db="EMBL/GenBank/DDBJ databases">
        <title>Genome assemblies of Stephania.</title>
        <authorList>
            <person name="Yang L."/>
        </authorList>
    </citation>
    <scope>NUCLEOTIDE SEQUENCE [LARGE SCALE GENOMIC DNA]</scope>
    <source>
        <strain evidence="2">YNDBR</strain>
        <tissue evidence="2">Leaf</tissue>
    </source>
</reference>
<evidence type="ECO:0000256" key="1">
    <source>
        <dbReference type="SAM" id="Phobius"/>
    </source>
</evidence>
<gene>
    <name evidence="2" type="ORF">Syun_019009</name>
</gene>
<organism evidence="2 3">
    <name type="scientific">Stephania yunnanensis</name>
    <dbReference type="NCBI Taxonomy" id="152371"/>
    <lineage>
        <taxon>Eukaryota</taxon>
        <taxon>Viridiplantae</taxon>
        <taxon>Streptophyta</taxon>
        <taxon>Embryophyta</taxon>
        <taxon>Tracheophyta</taxon>
        <taxon>Spermatophyta</taxon>
        <taxon>Magnoliopsida</taxon>
        <taxon>Ranunculales</taxon>
        <taxon>Menispermaceae</taxon>
        <taxon>Menispermoideae</taxon>
        <taxon>Cissampelideae</taxon>
        <taxon>Stephania</taxon>
    </lineage>
</organism>
<dbReference type="EMBL" id="JBBNAF010000008">
    <property type="protein sequence ID" value="KAK9121392.1"/>
    <property type="molecule type" value="Genomic_DNA"/>
</dbReference>
<feature type="transmembrane region" description="Helical" evidence="1">
    <location>
        <begin position="19"/>
        <end position="44"/>
    </location>
</feature>
<keyword evidence="1" id="KW-0812">Transmembrane</keyword>
<name>A0AAP0ITA5_9MAGN</name>
<comment type="caution">
    <text evidence="2">The sequence shown here is derived from an EMBL/GenBank/DDBJ whole genome shotgun (WGS) entry which is preliminary data.</text>
</comment>
<dbReference type="Proteomes" id="UP001420932">
    <property type="component" value="Unassembled WGS sequence"/>
</dbReference>
<keyword evidence="3" id="KW-1185">Reference proteome</keyword>
<proteinExistence type="predicted"/>
<evidence type="ECO:0000313" key="3">
    <source>
        <dbReference type="Proteomes" id="UP001420932"/>
    </source>
</evidence>